<dbReference type="PIRSF" id="PIRSF017321">
    <property type="entry name" value="GWT1"/>
    <property type="match status" value="1"/>
</dbReference>
<organism evidence="6 8">
    <name type="scientific">Plasmodiophora brassicae</name>
    <name type="common">Clubroot disease agent</name>
    <dbReference type="NCBI Taxonomy" id="37360"/>
    <lineage>
        <taxon>Eukaryota</taxon>
        <taxon>Sar</taxon>
        <taxon>Rhizaria</taxon>
        <taxon>Endomyxa</taxon>
        <taxon>Phytomyxea</taxon>
        <taxon>Plasmodiophorida</taxon>
        <taxon>Plasmodiophoridae</taxon>
        <taxon>Plasmodiophora</taxon>
    </lineage>
</organism>
<keyword evidence="3 5" id="KW-1133">Transmembrane helix</keyword>
<evidence type="ECO:0000256" key="1">
    <source>
        <dbReference type="ARBA" id="ARBA00004141"/>
    </source>
</evidence>
<sequence length="478" mass="52686">MTAAASWGDLGIESDAGSDRMRFAQRFRADSPLYKAQKEAFVSGSGGTSLAEVNLICAVTAMSIVSHHLVWRVLRPTRLSQTSLLGNFALEFLATPVVVMLVMLYPTALPVVLGLQVVVSTVCVLWRPSVVAWDHPSQVQRLAHSRLRFVTWFRASFMICTICAILAVDFPVFPRRFVKTETFGTSLMDTGVGFVVFSSGLVSKQARRVRAPFLRVLLSCAPVLVLGFVRLAAVRAVDYQTHVSEYGVHWNFFFTLASVALASALLDPVLQVVPPLPVAISVSVLFEVALGVLDPNLEFLFHSARDTSLWAANREGLCSSLGYLSLYLVGVDIGRRLQRQRTRESWWHLVRGLAASSLVCFAIIVTRGSGYVSRRLANLYFVTWILAINTAIVAFLLAYDLVSVGPSENHDKPVLTAVARNQLVVFLVANLLTGFVNLTVQTLYASDFVAIVLLLSYLFVVIGTAYICDQLDLTLKYW</sequence>
<reference evidence="6 8" key="1">
    <citation type="submission" date="2015-02" db="EMBL/GenBank/DDBJ databases">
        <authorList>
            <person name="Chooi Y.-H."/>
        </authorList>
    </citation>
    <scope>NUCLEOTIDE SEQUENCE [LARGE SCALE GENOMIC DNA]</scope>
    <source>
        <strain evidence="6">E3</strain>
    </source>
</reference>
<dbReference type="Pfam" id="PF06423">
    <property type="entry name" value="GWT1"/>
    <property type="match status" value="1"/>
</dbReference>
<keyword evidence="8" id="KW-1185">Reference proteome</keyword>
<evidence type="ECO:0000256" key="4">
    <source>
        <dbReference type="ARBA" id="ARBA00023136"/>
    </source>
</evidence>
<feature type="transmembrane region" description="Helical" evidence="5">
    <location>
        <begin position="248"/>
        <end position="266"/>
    </location>
</feature>
<proteinExistence type="predicted"/>
<keyword evidence="4 5" id="KW-0472">Membrane</keyword>
<evidence type="ECO:0000256" key="2">
    <source>
        <dbReference type="ARBA" id="ARBA00022692"/>
    </source>
</evidence>
<evidence type="ECO:0000256" key="5">
    <source>
        <dbReference type="SAM" id="Phobius"/>
    </source>
</evidence>
<evidence type="ECO:0000313" key="8">
    <source>
        <dbReference type="Proteomes" id="UP000039324"/>
    </source>
</evidence>
<feature type="transmembrane region" description="Helical" evidence="5">
    <location>
        <begin position="346"/>
        <end position="365"/>
    </location>
</feature>
<evidence type="ECO:0000313" key="7">
    <source>
        <dbReference type="EMBL" id="SPR01045.1"/>
    </source>
</evidence>
<feature type="transmembrane region" description="Helical" evidence="5">
    <location>
        <begin position="83"/>
        <end position="105"/>
    </location>
</feature>
<protein>
    <recommendedName>
        <fullName evidence="10">Phosphatidylinositol-glycan biosynthesis class W protein</fullName>
    </recommendedName>
</protein>
<dbReference type="GO" id="GO:0032216">
    <property type="term" value="F:glucosaminyl-phosphatidylinositol O-acyltransferase activity"/>
    <property type="evidence" value="ECO:0007669"/>
    <property type="project" value="TreeGrafter"/>
</dbReference>
<evidence type="ECO:0000256" key="3">
    <source>
        <dbReference type="ARBA" id="ARBA00022989"/>
    </source>
</evidence>
<dbReference type="GO" id="GO:0006506">
    <property type="term" value="P:GPI anchor biosynthetic process"/>
    <property type="evidence" value="ECO:0007669"/>
    <property type="project" value="InterPro"/>
</dbReference>
<dbReference type="Proteomes" id="UP000290189">
    <property type="component" value="Unassembled WGS sequence"/>
</dbReference>
<dbReference type="OrthoDB" id="15270at2759"/>
<evidence type="ECO:0000313" key="9">
    <source>
        <dbReference type="Proteomes" id="UP000290189"/>
    </source>
</evidence>
<evidence type="ECO:0000313" key="6">
    <source>
        <dbReference type="EMBL" id="CEO97064.1"/>
    </source>
</evidence>
<dbReference type="EMBL" id="OVEO01000016">
    <property type="protein sequence ID" value="SPR01045.1"/>
    <property type="molecule type" value="Genomic_DNA"/>
</dbReference>
<comment type="subcellular location">
    <subcellularLocation>
        <location evidence="1">Membrane</location>
        <topology evidence="1">Multi-pass membrane protein</topology>
    </subcellularLocation>
</comment>
<keyword evidence="7" id="KW-0496">Mitochondrion</keyword>
<feature type="transmembrane region" description="Helical" evidence="5">
    <location>
        <begin position="182"/>
        <end position="202"/>
    </location>
</feature>
<dbReference type="EMBL" id="CDSF01000078">
    <property type="protein sequence ID" value="CEO97064.1"/>
    <property type="molecule type" value="Genomic_DNA"/>
</dbReference>
<dbReference type="PANTHER" id="PTHR20661">
    <property type="entry name" value="PHOSPHATIDYLINOSITOL-GLYCAN BIOSYNTHESIS CLASS W PROTEIN"/>
    <property type="match status" value="1"/>
</dbReference>
<accession>A0A0G4IPG9</accession>
<dbReference type="GO" id="GO:0016020">
    <property type="term" value="C:membrane"/>
    <property type="evidence" value="ECO:0007669"/>
    <property type="project" value="UniProtKB-SubCell"/>
</dbReference>
<dbReference type="OMA" id="GLYVMQP"/>
<name>A0A0G4IPG9_PLABS</name>
<evidence type="ECO:0008006" key="10">
    <source>
        <dbReference type="Google" id="ProtNLM"/>
    </source>
</evidence>
<gene>
    <name evidence="6" type="ORF">PBRA_005668</name>
    <name evidence="7" type="ORF">PLBR_LOCUS8260</name>
</gene>
<dbReference type="PANTHER" id="PTHR20661:SF0">
    <property type="entry name" value="PHOSPHATIDYLINOSITOL-GLYCAN BIOSYNTHESIS CLASS W PROTEIN"/>
    <property type="match status" value="1"/>
</dbReference>
<dbReference type="STRING" id="37360.A0A0G4IPG9"/>
<dbReference type="InterPro" id="IPR009447">
    <property type="entry name" value="PIGW/GWT1"/>
</dbReference>
<feature type="transmembrane region" description="Helical" evidence="5">
    <location>
        <begin position="111"/>
        <end position="128"/>
    </location>
</feature>
<feature type="transmembrane region" description="Helical" evidence="5">
    <location>
        <begin position="423"/>
        <end position="442"/>
    </location>
</feature>
<dbReference type="Proteomes" id="UP000039324">
    <property type="component" value="Unassembled WGS sequence"/>
</dbReference>
<dbReference type="AlphaFoldDB" id="A0A0G4IPG9"/>
<feature type="transmembrane region" description="Helical" evidence="5">
    <location>
        <begin position="149"/>
        <end position="170"/>
    </location>
</feature>
<geneLocation type="mitochondrion" evidence="7"/>
<dbReference type="GO" id="GO:0005783">
    <property type="term" value="C:endoplasmic reticulum"/>
    <property type="evidence" value="ECO:0007669"/>
    <property type="project" value="TreeGrafter"/>
</dbReference>
<feature type="transmembrane region" description="Helical" evidence="5">
    <location>
        <begin position="214"/>
        <end position="236"/>
    </location>
</feature>
<feature type="transmembrane region" description="Helical" evidence="5">
    <location>
        <begin position="448"/>
        <end position="468"/>
    </location>
</feature>
<feature type="transmembrane region" description="Helical" evidence="5">
    <location>
        <begin position="377"/>
        <end position="402"/>
    </location>
</feature>
<keyword evidence="2 5" id="KW-0812">Transmembrane</keyword>
<dbReference type="GO" id="GO:0072659">
    <property type="term" value="P:protein localization to plasma membrane"/>
    <property type="evidence" value="ECO:0007669"/>
    <property type="project" value="TreeGrafter"/>
</dbReference>
<reference evidence="7 9" key="2">
    <citation type="submission" date="2018-03" db="EMBL/GenBank/DDBJ databases">
        <authorList>
            <person name="Fogelqvist J."/>
        </authorList>
    </citation>
    <scope>NUCLEOTIDE SEQUENCE [LARGE SCALE GENOMIC DNA]</scope>
</reference>
<feature type="transmembrane region" description="Helical" evidence="5">
    <location>
        <begin position="53"/>
        <end position="71"/>
    </location>
</feature>